<dbReference type="Pfam" id="PF11969">
    <property type="entry name" value="DcpS_C"/>
    <property type="match status" value="1"/>
</dbReference>
<keyword evidence="6" id="KW-0813">Transport</keyword>
<dbReference type="GO" id="GO:0051028">
    <property type="term" value="P:mRNA transport"/>
    <property type="evidence" value="ECO:0007669"/>
    <property type="project" value="UniProtKB-KW"/>
</dbReference>
<comment type="similarity">
    <text evidence="4">Belongs to the HIT family.</text>
</comment>
<evidence type="ECO:0000313" key="17">
    <source>
        <dbReference type="Proteomes" id="UP000219338"/>
    </source>
</evidence>
<keyword evidence="13" id="KW-0206">Cytoskeleton</keyword>
<evidence type="ECO:0000256" key="15">
    <source>
        <dbReference type="SAM" id="MobiDB-lite"/>
    </source>
</evidence>
<protein>
    <recommendedName>
        <fullName evidence="5">Dynein light chain 1, cytoplasmic</fullName>
    </recommendedName>
</protein>
<keyword evidence="12" id="KW-0505">Motor protein</keyword>
<dbReference type="InterPro" id="IPR019763">
    <property type="entry name" value="Dynein_light_1/2_CS"/>
</dbReference>
<evidence type="ECO:0000256" key="12">
    <source>
        <dbReference type="ARBA" id="ARBA00023175"/>
    </source>
</evidence>
<evidence type="ECO:0000256" key="10">
    <source>
        <dbReference type="ARBA" id="ARBA00022927"/>
    </source>
</evidence>
<dbReference type="GO" id="GO:0005874">
    <property type="term" value="C:microtubule"/>
    <property type="evidence" value="ECO:0007669"/>
    <property type="project" value="UniProtKB-KW"/>
</dbReference>
<proteinExistence type="inferred from homology"/>
<keyword evidence="14" id="KW-0539">Nucleus</keyword>
<keyword evidence="10" id="KW-0653">Protein transport</keyword>
<dbReference type="PANTHER" id="PTHR12978">
    <property type="entry name" value="HISTIDINE TRIAD HIT PROTEIN MEMBER"/>
    <property type="match status" value="1"/>
</dbReference>
<evidence type="ECO:0000256" key="2">
    <source>
        <dbReference type="ARBA" id="ARBA00004245"/>
    </source>
</evidence>
<comment type="subcellular location">
    <subcellularLocation>
        <location evidence="2">Cytoplasm</location>
        <location evidence="2">Cytoskeleton</location>
    </subcellularLocation>
    <subcellularLocation>
        <location evidence="1">Nucleus</location>
    </subcellularLocation>
</comment>
<organism evidence="16 17">
    <name type="scientific">Armillaria ostoyae</name>
    <name type="common">Armillaria root rot fungus</name>
    <dbReference type="NCBI Taxonomy" id="47428"/>
    <lineage>
        <taxon>Eukaryota</taxon>
        <taxon>Fungi</taxon>
        <taxon>Dikarya</taxon>
        <taxon>Basidiomycota</taxon>
        <taxon>Agaricomycotina</taxon>
        <taxon>Agaricomycetes</taxon>
        <taxon>Agaricomycetidae</taxon>
        <taxon>Agaricales</taxon>
        <taxon>Marasmiineae</taxon>
        <taxon>Physalacriaceae</taxon>
        <taxon>Armillaria</taxon>
    </lineage>
</organism>
<dbReference type="GO" id="GO:0005634">
    <property type="term" value="C:nucleus"/>
    <property type="evidence" value="ECO:0007669"/>
    <property type="project" value="UniProtKB-SubCell"/>
</dbReference>
<reference evidence="17" key="1">
    <citation type="journal article" date="2017" name="Nat. Ecol. Evol.">
        <title>Genome expansion and lineage-specific genetic innovations in the forest pathogenic fungi Armillaria.</title>
        <authorList>
            <person name="Sipos G."/>
            <person name="Prasanna A.N."/>
            <person name="Walter M.C."/>
            <person name="O'Connor E."/>
            <person name="Balint B."/>
            <person name="Krizsan K."/>
            <person name="Kiss B."/>
            <person name="Hess J."/>
            <person name="Varga T."/>
            <person name="Slot J."/>
            <person name="Riley R."/>
            <person name="Boka B."/>
            <person name="Rigling D."/>
            <person name="Barry K."/>
            <person name="Lee J."/>
            <person name="Mihaltcheva S."/>
            <person name="LaButti K."/>
            <person name="Lipzen A."/>
            <person name="Waldron R."/>
            <person name="Moloney N.M."/>
            <person name="Sperisen C."/>
            <person name="Kredics L."/>
            <person name="Vagvoelgyi C."/>
            <person name="Patrignani A."/>
            <person name="Fitzpatrick D."/>
            <person name="Nagy I."/>
            <person name="Doyle S."/>
            <person name="Anderson J.B."/>
            <person name="Grigoriev I.V."/>
            <person name="Gueldener U."/>
            <person name="Muensterkoetter M."/>
            <person name="Nagy L.G."/>
        </authorList>
    </citation>
    <scope>NUCLEOTIDE SEQUENCE [LARGE SCALE GENOMIC DNA]</scope>
    <source>
        <strain evidence="17">C18/9</strain>
    </source>
</reference>
<evidence type="ECO:0000313" key="16">
    <source>
        <dbReference type="EMBL" id="SJL03458.1"/>
    </source>
</evidence>
<dbReference type="CDD" id="cd21452">
    <property type="entry name" value="DLC-like_DYNLL1_DYNLL2"/>
    <property type="match status" value="1"/>
</dbReference>
<dbReference type="SUPFAM" id="SSF102860">
    <property type="entry name" value="mRNA decapping enzyme DcpS N-terminal domain"/>
    <property type="match status" value="1"/>
</dbReference>
<dbReference type="FunFam" id="3.30.740.10:FF:000005">
    <property type="entry name" value="Dynein light chain"/>
    <property type="match status" value="1"/>
</dbReference>
<gene>
    <name evidence="16" type="ORF">ARMOST_06814</name>
</gene>
<accession>A0A284R425</accession>
<evidence type="ECO:0000256" key="1">
    <source>
        <dbReference type="ARBA" id="ARBA00004123"/>
    </source>
</evidence>
<dbReference type="InterPro" id="IPR011145">
    <property type="entry name" value="Scavenger_mRNA_decap_enz_N"/>
</dbReference>
<dbReference type="GO" id="GO:0000340">
    <property type="term" value="F:RNA 7-methylguanosine cap binding"/>
    <property type="evidence" value="ECO:0007669"/>
    <property type="project" value="TreeGrafter"/>
</dbReference>
<dbReference type="InterPro" id="IPR008594">
    <property type="entry name" value="DcpS/DCS2"/>
</dbReference>
<evidence type="ECO:0000256" key="6">
    <source>
        <dbReference type="ARBA" id="ARBA00022448"/>
    </source>
</evidence>
<dbReference type="SUPFAM" id="SSF54197">
    <property type="entry name" value="HIT-like"/>
    <property type="match status" value="1"/>
</dbReference>
<evidence type="ECO:0000256" key="13">
    <source>
        <dbReference type="ARBA" id="ARBA00023212"/>
    </source>
</evidence>
<evidence type="ECO:0000256" key="5">
    <source>
        <dbReference type="ARBA" id="ARBA00015062"/>
    </source>
</evidence>
<dbReference type="OMA" id="NSSHITW"/>
<evidence type="ECO:0000256" key="7">
    <source>
        <dbReference type="ARBA" id="ARBA00022490"/>
    </source>
</evidence>
<dbReference type="GO" id="GO:0000290">
    <property type="term" value="P:deadenylation-dependent decapping of nuclear-transcribed mRNA"/>
    <property type="evidence" value="ECO:0007669"/>
    <property type="project" value="InterPro"/>
</dbReference>
<evidence type="ECO:0000256" key="9">
    <source>
        <dbReference type="ARBA" id="ARBA00022816"/>
    </source>
</evidence>
<dbReference type="GO" id="GO:0000932">
    <property type="term" value="C:P-body"/>
    <property type="evidence" value="ECO:0007669"/>
    <property type="project" value="TreeGrafter"/>
</dbReference>
<feature type="region of interest" description="Disordered" evidence="15">
    <location>
        <begin position="1"/>
        <end position="27"/>
    </location>
</feature>
<dbReference type="AlphaFoldDB" id="A0A284R425"/>
<evidence type="ECO:0000256" key="4">
    <source>
        <dbReference type="ARBA" id="ARBA00010208"/>
    </source>
</evidence>
<dbReference type="Gene3D" id="3.30.740.10">
    <property type="entry name" value="Protein Inhibitor Of Neuronal Nitric Oxide Synthase"/>
    <property type="match status" value="1"/>
</dbReference>
<name>A0A284R425_ARMOS</name>
<dbReference type="OrthoDB" id="10264956at2759"/>
<dbReference type="Proteomes" id="UP000219338">
    <property type="component" value="Unassembled WGS sequence"/>
</dbReference>
<evidence type="ECO:0000256" key="14">
    <source>
        <dbReference type="ARBA" id="ARBA00023242"/>
    </source>
</evidence>
<dbReference type="PANTHER" id="PTHR12978:SF0">
    <property type="entry name" value="M7GPPPX DIPHOSPHATASE"/>
    <property type="match status" value="1"/>
</dbReference>
<dbReference type="Gene3D" id="3.30.428.10">
    <property type="entry name" value="HIT-like"/>
    <property type="match status" value="1"/>
</dbReference>
<keyword evidence="7" id="KW-0963">Cytoplasm</keyword>
<dbReference type="GO" id="GO:0007017">
    <property type="term" value="P:microtubule-based process"/>
    <property type="evidence" value="ECO:0007669"/>
    <property type="project" value="InterPro"/>
</dbReference>
<keyword evidence="9" id="KW-0509">mRNA transport</keyword>
<dbReference type="PROSITE" id="PS01239">
    <property type="entry name" value="DYNEIN_LIGHT_1"/>
    <property type="match status" value="1"/>
</dbReference>
<dbReference type="Pfam" id="PF01221">
    <property type="entry name" value="Dynein_light"/>
    <property type="match status" value="1"/>
</dbReference>
<sequence length="404" mass="45490">MAEKTDAPTSSSTDAGSGPRVTDGASAPKAIIKNVDMSEEMQQESVDIASAALEKYNIEKDIAAQIKKEFDRRHGPTWHVVVGKNFGSYVTHEPEKKRIALLGSFPASWALVRPDGTETREIEYTSERQRAIIRIEKTAFAPELAELFFHSEQPTIVSSVKLIQSTDIYSWLAGWLLSSSEEQQQQGDVKIDIICPATDDHIRKYSPQKYTLVRETPELYASVVRPYIESLPPARTRWVTKILSGEAEQKAVLFSSPEFILLPDMKWDRHTIGSLYLVAIARDPTLRSLRDLRLEHVSLLKSIRKEAYRVVQEKWGLPTGSLRMWIHYQPSYYHFHIHIANASYEGPGFGMVVGQAHLLEDVISLLETAATSGIDIFERMTLTYGLGEQHGLYQAMIEAQGSLD</sequence>
<dbReference type="SMART" id="SM01375">
    <property type="entry name" value="Dynein_light"/>
    <property type="match status" value="1"/>
</dbReference>
<evidence type="ECO:0000256" key="11">
    <source>
        <dbReference type="ARBA" id="ARBA00023017"/>
    </source>
</evidence>
<dbReference type="InterPro" id="IPR001372">
    <property type="entry name" value="Dynein_light_chain_typ-1/2"/>
</dbReference>
<evidence type="ECO:0000256" key="8">
    <source>
        <dbReference type="ARBA" id="ARBA00022701"/>
    </source>
</evidence>
<keyword evidence="17" id="KW-1185">Reference proteome</keyword>
<evidence type="ECO:0000256" key="3">
    <source>
        <dbReference type="ARBA" id="ARBA00010156"/>
    </source>
</evidence>
<dbReference type="SUPFAM" id="SSF54648">
    <property type="entry name" value="DLC"/>
    <property type="match status" value="1"/>
</dbReference>
<dbReference type="STRING" id="47428.A0A284R425"/>
<comment type="similarity">
    <text evidence="3">Belongs to the dynein light chain family.</text>
</comment>
<dbReference type="InterPro" id="IPR036265">
    <property type="entry name" value="HIT-like_sf"/>
</dbReference>
<dbReference type="GO" id="GO:0015031">
    <property type="term" value="P:protein transport"/>
    <property type="evidence" value="ECO:0007669"/>
    <property type="project" value="UniProtKB-KW"/>
</dbReference>
<keyword evidence="8" id="KW-0493">Microtubule</keyword>
<dbReference type="InterPro" id="IPR037177">
    <property type="entry name" value="DLC_sf"/>
</dbReference>
<dbReference type="GO" id="GO:0016787">
    <property type="term" value="F:hydrolase activity"/>
    <property type="evidence" value="ECO:0007669"/>
    <property type="project" value="InterPro"/>
</dbReference>
<dbReference type="EMBL" id="FUEG01000004">
    <property type="protein sequence ID" value="SJL03458.1"/>
    <property type="molecule type" value="Genomic_DNA"/>
</dbReference>
<keyword evidence="11" id="KW-0243">Dynein</keyword>
<dbReference type="GO" id="GO:0030286">
    <property type="term" value="C:dynein complex"/>
    <property type="evidence" value="ECO:0007669"/>
    <property type="project" value="UniProtKB-KW"/>
</dbReference>